<accession>A0A9N9MXU8</accession>
<proteinExistence type="predicted"/>
<keyword evidence="3" id="KW-1185">Reference proteome</keyword>
<feature type="compositionally biased region" description="Basic residues" evidence="1">
    <location>
        <begin position="75"/>
        <end position="94"/>
    </location>
</feature>
<feature type="compositionally biased region" description="Basic and acidic residues" evidence="1">
    <location>
        <begin position="28"/>
        <end position="49"/>
    </location>
</feature>
<dbReference type="Proteomes" id="UP001152799">
    <property type="component" value="Chromosome 9"/>
</dbReference>
<dbReference type="AlphaFoldDB" id="A0A9N9MXU8"/>
<feature type="compositionally biased region" description="Basic residues" evidence="1">
    <location>
        <begin position="1"/>
        <end position="11"/>
    </location>
</feature>
<evidence type="ECO:0000256" key="1">
    <source>
        <dbReference type="SAM" id="MobiDB-lite"/>
    </source>
</evidence>
<protein>
    <submittedName>
        <fullName evidence="2">Uncharacterized protein</fullName>
    </submittedName>
</protein>
<evidence type="ECO:0000313" key="2">
    <source>
        <dbReference type="EMBL" id="CAG9773665.1"/>
    </source>
</evidence>
<dbReference type="PANTHER" id="PTHR34239">
    <property type="entry name" value="APPLE DOMAIN-CONTAINING PROTEIN"/>
    <property type="match status" value="1"/>
</dbReference>
<name>A0A9N9MXU8_9CUCU</name>
<dbReference type="PANTHER" id="PTHR34239:SF2">
    <property type="entry name" value="TRANSPOSABLE ELEMENT P TRANSPOSASE_THAP9 CONSERVED DOMAIN-CONTAINING PROTEIN"/>
    <property type="match status" value="1"/>
</dbReference>
<feature type="compositionally biased region" description="Basic residues" evidence="1">
    <location>
        <begin position="56"/>
        <end position="67"/>
    </location>
</feature>
<dbReference type="EMBL" id="OU892285">
    <property type="protein sequence ID" value="CAG9773665.1"/>
    <property type="molecule type" value="Genomic_DNA"/>
</dbReference>
<organism evidence="2 3">
    <name type="scientific">Ceutorhynchus assimilis</name>
    <name type="common">cabbage seed weevil</name>
    <dbReference type="NCBI Taxonomy" id="467358"/>
    <lineage>
        <taxon>Eukaryota</taxon>
        <taxon>Metazoa</taxon>
        <taxon>Ecdysozoa</taxon>
        <taxon>Arthropoda</taxon>
        <taxon>Hexapoda</taxon>
        <taxon>Insecta</taxon>
        <taxon>Pterygota</taxon>
        <taxon>Neoptera</taxon>
        <taxon>Endopterygota</taxon>
        <taxon>Coleoptera</taxon>
        <taxon>Polyphaga</taxon>
        <taxon>Cucujiformia</taxon>
        <taxon>Curculionidae</taxon>
        <taxon>Ceutorhynchinae</taxon>
        <taxon>Ceutorhynchus</taxon>
    </lineage>
</organism>
<feature type="compositionally biased region" description="Polar residues" evidence="1">
    <location>
        <begin position="125"/>
        <end position="140"/>
    </location>
</feature>
<feature type="compositionally biased region" description="Basic and acidic residues" evidence="1">
    <location>
        <begin position="141"/>
        <end position="151"/>
    </location>
</feature>
<dbReference type="OrthoDB" id="6775330at2759"/>
<feature type="compositionally biased region" description="Low complexity" evidence="1">
    <location>
        <begin position="12"/>
        <end position="21"/>
    </location>
</feature>
<gene>
    <name evidence="2" type="ORF">CEUTPL_LOCUS14053</name>
</gene>
<feature type="region of interest" description="Disordered" evidence="1">
    <location>
        <begin position="1"/>
        <end position="151"/>
    </location>
</feature>
<reference evidence="2" key="1">
    <citation type="submission" date="2022-01" db="EMBL/GenBank/DDBJ databases">
        <authorList>
            <person name="King R."/>
        </authorList>
    </citation>
    <scope>NUCLEOTIDE SEQUENCE</scope>
</reference>
<evidence type="ECO:0000313" key="3">
    <source>
        <dbReference type="Proteomes" id="UP001152799"/>
    </source>
</evidence>
<sequence length="405" mass="45381">MGKTKIKRGRSHSSSSSSSGRSGRKKGRDCANSKTLIERLARVEAELARRSSSSRSRSRPRFRRTRSPRSDDRGHRRSHVKRSRSPAVHHHRSQQRSDRKVVAGPSRRSSRDIRSRSRSNAKRPQWSNTVESRVQRPQQPTKDRDAVLPRPLADDRLAENDLSSVCNTTANSDVCSVCSVSEVIDDNSNDNQDVLEVHNDVSLPDDVLELLGDDPENKLDNSFSLHESLVSRWNALLRDGLKKEDCASRLNKYEIPSNLNSLTPPKLNPEVKAALLKSNLVTDSSYSEEQNQLSKGICALGKGISSILGNVKNLPEDLKGDLLSSLLDSGRILTNLFHRVTVTRKNLIIPHLKNMKQLADKSTDSEYLFGTDLSEKLKSFKNIETVSKELKLTSNAGKNTPFYRK</sequence>